<evidence type="ECO:0000313" key="11">
    <source>
        <dbReference type="EMBL" id="MDT0497348.1"/>
    </source>
</evidence>
<evidence type="ECO:0000256" key="6">
    <source>
        <dbReference type="ARBA" id="ARBA00022916"/>
    </source>
</evidence>
<keyword evidence="12" id="KW-1185">Reference proteome</keyword>
<evidence type="ECO:0000313" key="12">
    <source>
        <dbReference type="Proteomes" id="UP001254608"/>
    </source>
</evidence>
<feature type="compositionally biased region" description="Polar residues" evidence="8">
    <location>
        <begin position="952"/>
        <end position="962"/>
    </location>
</feature>
<feature type="compositionally biased region" description="Polar residues" evidence="8">
    <location>
        <begin position="1182"/>
        <end position="1201"/>
    </location>
</feature>
<feature type="chain" id="PRO_5045803857" evidence="9">
    <location>
        <begin position="28"/>
        <end position="1684"/>
    </location>
</feature>
<dbReference type="PRINTS" id="PR01441">
    <property type="entry name" value="CELLSNTHASEC"/>
</dbReference>
<feature type="compositionally biased region" description="Polar residues" evidence="8">
    <location>
        <begin position="978"/>
        <end position="993"/>
    </location>
</feature>
<feature type="region of interest" description="Disordered" evidence="8">
    <location>
        <begin position="861"/>
        <end position="889"/>
    </location>
</feature>
<dbReference type="Pfam" id="PF05420">
    <property type="entry name" value="BCSC_C"/>
    <property type="match status" value="1"/>
</dbReference>
<name>A0ABU2WHJ9_9GAMM</name>
<feature type="repeat" description="TPR" evidence="7">
    <location>
        <begin position="394"/>
        <end position="427"/>
    </location>
</feature>
<evidence type="ECO:0000259" key="10">
    <source>
        <dbReference type="Pfam" id="PF05420"/>
    </source>
</evidence>
<feature type="compositionally biased region" description="Low complexity" evidence="8">
    <location>
        <begin position="1079"/>
        <end position="1097"/>
    </location>
</feature>
<feature type="compositionally biased region" description="Polar residues" evidence="8">
    <location>
        <begin position="1147"/>
        <end position="1157"/>
    </location>
</feature>
<dbReference type="EMBL" id="JAVRIC010000009">
    <property type="protein sequence ID" value="MDT0497348.1"/>
    <property type="molecule type" value="Genomic_DNA"/>
</dbReference>
<feature type="domain" description="Cellulose synthase operon C C-terminal" evidence="10">
    <location>
        <begin position="1326"/>
        <end position="1662"/>
    </location>
</feature>
<comment type="pathway">
    <text evidence="2">Glycan metabolism; bacterial cellulose biosynthesis.</text>
</comment>
<evidence type="ECO:0000256" key="4">
    <source>
        <dbReference type="ARBA" id="ARBA00022737"/>
    </source>
</evidence>
<protein>
    <submittedName>
        <fullName evidence="11">Cellulose synthase subunit BcsC-related outer membrane protein</fullName>
    </submittedName>
</protein>
<dbReference type="InterPro" id="IPR008410">
    <property type="entry name" value="BCSC_C"/>
</dbReference>
<feature type="compositionally biased region" description="Polar residues" evidence="8">
    <location>
        <begin position="1226"/>
        <end position="1236"/>
    </location>
</feature>
<dbReference type="Proteomes" id="UP001254608">
    <property type="component" value="Unassembled WGS sequence"/>
</dbReference>
<organism evidence="11 12">
    <name type="scientific">Banduia mediterranea</name>
    <dbReference type="NCBI Taxonomy" id="3075609"/>
    <lineage>
        <taxon>Bacteria</taxon>
        <taxon>Pseudomonadati</taxon>
        <taxon>Pseudomonadota</taxon>
        <taxon>Gammaproteobacteria</taxon>
        <taxon>Nevskiales</taxon>
        <taxon>Algiphilaceae</taxon>
        <taxon>Banduia</taxon>
    </lineage>
</organism>
<evidence type="ECO:0000256" key="9">
    <source>
        <dbReference type="SAM" id="SignalP"/>
    </source>
</evidence>
<dbReference type="PANTHER" id="PTHR45586:SF1">
    <property type="entry name" value="LIPOPOLYSACCHARIDE ASSEMBLY PROTEIN B"/>
    <property type="match status" value="1"/>
</dbReference>
<feature type="region of interest" description="Disordered" evidence="8">
    <location>
        <begin position="937"/>
        <end position="1239"/>
    </location>
</feature>
<dbReference type="SMART" id="SM00028">
    <property type="entry name" value="TPR"/>
    <property type="match status" value="9"/>
</dbReference>
<dbReference type="Pfam" id="PF13432">
    <property type="entry name" value="TPR_16"/>
    <property type="match status" value="2"/>
</dbReference>
<feature type="repeat" description="TPR" evidence="7">
    <location>
        <begin position="798"/>
        <end position="831"/>
    </location>
</feature>
<sequence length="1684" mass="183594">MLRRIFALTGLTVGLLMGAAVCGVAGAAEGDAQLQPLIAQAHYWEDRGRYDLARESWLKLLRVQADDAQALEGLAKAEARSNKPEAAGVYLERLKEAHPKHPAISRIEAAIQQGAIDQTKLEEPRGLARQGRYPEAVESYRRLFGGEVPGGRLGLEYYQTLAGVDGKWGEARQGIERLAKDYPDDPVYRLALAQHLTYREDSRRDGISRLAQLADNAAVSVQARQAWRQALLWLSTDSNDRRYYQAYLDEYGNDPEVAAKLRSVQEAVASVTPQADPRVAEVQEAYESLNGGELAAASARFEDLLLDDPRDADGLGGLGIVRLRQQRFAEAASLLEQASIADPKRSQRWSEALSSARFYALVREAETARQAAQPVRAEQLLRSALAADGVDDDSDVRSTLADVLAEQDEIGEAERLYRQVLSRHPDNMNATRGLVGLLTRSNRIQEAIQLAERLPPELRNQIGSLSQLKAQYLRDQAIEATEAGEQQGAENLLKQALLLDPNSVWVRLDLARIYQQQKRTREANTLVDGILSGNPNMGEAIFVKALLLSEQQRWYDALQLMEQIPLSTRDTGMVQLQHRLWVRYQTERAGVYARYGRTQDALDLLRRVEPQVDNAPELLGALATAYAEVGDEGRALGYIRAALSGTPDPDPGLRLQYASLLFKLRQDAEFEVVMTDLVQRGGLTQQQALDLANLRVAYRLRQADLVREEGDLARAYDYLAPLLQVNPNDPRLLMALARLYNDSEEYDHAAQIYDRVLQTDPENLDAYKGSIGAALARNDLEAANQLLNEAFNLDPQNARLYALAGRLARARGEDGRALEYYQRALALDAQQGAQEFGGRYAPQLYLLDPAAAGSRVLPAPSDRGGFGFRPSSAQSPRRSDSARAREAAWQPARGGGYLIKTAAPRRSAEPQKSEIPEERVEPIPGVSVDQGIRPSIYGIEPAPMRAGPEPVTAQTRPASQTGADAPRAHEIPGVFLKLSTQSNGERVTRSAETPWTLPPPPSTRSGNAAVPQQMETLQGPPFPPPRLSQRPDYRSGSESSLSAPATMPALPTYSAPSTRHELTTAPDPNYQFMPEVSRSTATSGPAPAPMAPGSQAPLYPPSSQPAVTSSTYRQTTSTQVQPYSRSYTEPAPVVPSNAVPASAYPSTSTIQQSNGTVSIPYGPLGSNASVVQTGPSYYPSKSGGTQTQSRSEVYTQGQAQTVRRFDPPSGQAPYPAGGLPPASAPRMSTQLSSSSGDPALRRELSREINDIRGAYVSQPAPQAPVMSYGNDPALTVPSFARRELPPTRERSDLIREIESIEANRAANAGLGVALRNRDGQSGLGRLLDIELPVEASIAGTEAGRFALRAVPVFLDAGSVSGRDQLLFGAMPLVDDATSYRFAQDASGVAVGGVYSIADLRLDVGSSPLGFPVETIVGGLQWKPQVDNVSFKIDLSRRSVTDSLLSYAGTRDPATGRVWGGITRTGGRIDMSYDLGRYGVYVNGSYHVLDGENVDQNNAFEAGGGFYTRGVQRRGFRVTYGLNLTTFFYDKNRRYYTFGHGGYFSPQFYMSVGVPFEISGSRERFSYRIGGAIGLQAFKEDGAALFPTDAGLQLAVEDLLLDSDDEDLVSGYSDSSQSGVGYNFSGAFEYLIAPQLTAGALLSLDNAKDYNESLVMGYVRYWFSAQPRVSSPPTMLRPYFNFGSD</sequence>
<comment type="caution">
    <text evidence="11">The sequence shown here is derived from an EMBL/GenBank/DDBJ whole genome shotgun (WGS) entry which is preliminary data.</text>
</comment>
<evidence type="ECO:0000256" key="3">
    <source>
        <dbReference type="ARBA" id="ARBA00022729"/>
    </source>
</evidence>
<dbReference type="Gene3D" id="1.25.40.10">
    <property type="entry name" value="Tetratricopeptide repeat domain"/>
    <property type="match status" value="5"/>
</dbReference>
<feature type="repeat" description="TPR" evidence="7">
    <location>
        <begin position="730"/>
        <end position="763"/>
    </location>
</feature>
<accession>A0ABU2WHJ9</accession>
<dbReference type="SUPFAM" id="SSF48452">
    <property type="entry name" value="TPR-like"/>
    <property type="match status" value="4"/>
</dbReference>
<keyword evidence="4" id="KW-0677">Repeat</keyword>
<feature type="signal peptide" evidence="9">
    <location>
        <begin position="1"/>
        <end position="27"/>
    </location>
</feature>
<feature type="compositionally biased region" description="Polar residues" evidence="8">
    <location>
        <begin position="1166"/>
        <end position="1175"/>
    </location>
</feature>
<keyword evidence="5 7" id="KW-0802">TPR repeat</keyword>
<reference evidence="11 12" key="1">
    <citation type="submission" date="2023-09" db="EMBL/GenBank/DDBJ databases">
        <authorList>
            <person name="Rey-Velasco X."/>
        </authorList>
    </citation>
    <scope>NUCLEOTIDE SEQUENCE [LARGE SCALE GENOMIC DNA]</scope>
    <source>
        <strain evidence="11 12">W345</strain>
    </source>
</reference>
<feature type="compositionally biased region" description="Low complexity" evidence="8">
    <location>
        <begin position="1130"/>
        <end position="1146"/>
    </location>
</feature>
<evidence type="ECO:0000256" key="5">
    <source>
        <dbReference type="ARBA" id="ARBA00022803"/>
    </source>
</evidence>
<keyword evidence="6" id="KW-0135">Cellulose biosynthesis</keyword>
<dbReference type="InterPro" id="IPR019734">
    <property type="entry name" value="TPR_rpt"/>
</dbReference>
<dbReference type="RefSeq" id="WP_311364742.1">
    <property type="nucleotide sequence ID" value="NZ_JAVRIC010000009.1"/>
</dbReference>
<comment type="function">
    <text evidence="1">Required for maximal bacterial cellulose synthesis.</text>
</comment>
<dbReference type="Pfam" id="PF14559">
    <property type="entry name" value="TPR_19"/>
    <property type="match status" value="3"/>
</dbReference>
<dbReference type="PROSITE" id="PS50005">
    <property type="entry name" value="TPR"/>
    <property type="match status" value="3"/>
</dbReference>
<evidence type="ECO:0000256" key="7">
    <source>
        <dbReference type="PROSITE-ProRule" id="PRU00339"/>
    </source>
</evidence>
<dbReference type="InterPro" id="IPR003921">
    <property type="entry name" value="Cell_synth_C"/>
</dbReference>
<dbReference type="InterPro" id="IPR011990">
    <property type="entry name" value="TPR-like_helical_dom_sf"/>
</dbReference>
<feature type="compositionally biased region" description="Low complexity" evidence="8">
    <location>
        <begin position="1108"/>
        <end position="1121"/>
    </location>
</feature>
<gene>
    <name evidence="11" type="ORF">RM530_08215</name>
</gene>
<evidence type="ECO:0000256" key="1">
    <source>
        <dbReference type="ARBA" id="ARBA00003476"/>
    </source>
</evidence>
<evidence type="ECO:0000256" key="2">
    <source>
        <dbReference type="ARBA" id="ARBA00005186"/>
    </source>
</evidence>
<evidence type="ECO:0000256" key="8">
    <source>
        <dbReference type="SAM" id="MobiDB-lite"/>
    </source>
</evidence>
<feature type="compositionally biased region" description="Basic and acidic residues" evidence="8">
    <location>
        <begin position="877"/>
        <end position="886"/>
    </location>
</feature>
<dbReference type="PANTHER" id="PTHR45586">
    <property type="entry name" value="TPR REPEAT-CONTAINING PROTEIN PA4667"/>
    <property type="match status" value="1"/>
</dbReference>
<keyword evidence="3 9" id="KW-0732">Signal</keyword>
<proteinExistence type="predicted"/>
<dbReference type="InterPro" id="IPR051012">
    <property type="entry name" value="CellSynth/LPSAsmb/PSIAsmb"/>
</dbReference>